<reference evidence="1 2" key="1">
    <citation type="journal article" date="2022" name="Plant J.">
        <title>Chromosome-level genome of Camellia lanceoleosa provides a valuable resource for understanding genome evolution and self-incompatibility.</title>
        <authorList>
            <person name="Gong W."/>
            <person name="Xiao S."/>
            <person name="Wang L."/>
            <person name="Liao Z."/>
            <person name="Chang Y."/>
            <person name="Mo W."/>
            <person name="Hu G."/>
            <person name="Li W."/>
            <person name="Zhao G."/>
            <person name="Zhu H."/>
            <person name="Hu X."/>
            <person name="Ji K."/>
            <person name="Xiang X."/>
            <person name="Song Q."/>
            <person name="Yuan D."/>
            <person name="Jin S."/>
            <person name="Zhang L."/>
        </authorList>
    </citation>
    <scope>NUCLEOTIDE SEQUENCE [LARGE SCALE GENOMIC DNA]</scope>
    <source>
        <strain evidence="1">SQ_2022a</strain>
    </source>
</reference>
<name>A0ACC0FI72_9ERIC</name>
<sequence>MQVKQENGLCFIRSKTVRENARLQGFPDWYKFWGPVKERYIQVGNAVAFPVSMAFGSMLAKGSQGVSNNEPLTTTDLKFPLSLAQLSA</sequence>
<gene>
    <name evidence="1" type="ORF">LOK49_LG13G01884</name>
</gene>
<organism evidence="1 2">
    <name type="scientific">Camellia lanceoleosa</name>
    <dbReference type="NCBI Taxonomy" id="1840588"/>
    <lineage>
        <taxon>Eukaryota</taxon>
        <taxon>Viridiplantae</taxon>
        <taxon>Streptophyta</taxon>
        <taxon>Embryophyta</taxon>
        <taxon>Tracheophyta</taxon>
        <taxon>Spermatophyta</taxon>
        <taxon>Magnoliopsida</taxon>
        <taxon>eudicotyledons</taxon>
        <taxon>Gunneridae</taxon>
        <taxon>Pentapetalae</taxon>
        <taxon>asterids</taxon>
        <taxon>Ericales</taxon>
        <taxon>Theaceae</taxon>
        <taxon>Camellia</taxon>
    </lineage>
</organism>
<protein>
    <submittedName>
        <fullName evidence="1">DNA (Cytosine-5)-methyltransferase CMT1</fullName>
    </submittedName>
</protein>
<comment type="caution">
    <text evidence="1">The sequence shown here is derived from an EMBL/GenBank/DDBJ whole genome shotgun (WGS) entry which is preliminary data.</text>
</comment>
<accession>A0ACC0FI72</accession>
<evidence type="ECO:0000313" key="1">
    <source>
        <dbReference type="EMBL" id="KAI7988404.1"/>
    </source>
</evidence>
<dbReference type="EMBL" id="CM045771">
    <property type="protein sequence ID" value="KAI7988404.1"/>
    <property type="molecule type" value="Genomic_DNA"/>
</dbReference>
<proteinExistence type="predicted"/>
<evidence type="ECO:0000313" key="2">
    <source>
        <dbReference type="Proteomes" id="UP001060215"/>
    </source>
</evidence>
<dbReference type="Proteomes" id="UP001060215">
    <property type="component" value="Chromosome 14"/>
</dbReference>
<keyword evidence="2" id="KW-1185">Reference proteome</keyword>